<dbReference type="Proteomes" id="UP000095300">
    <property type="component" value="Unassembled WGS sequence"/>
</dbReference>
<dbReference type="GO" id="GO:0006094">
    <property type="term" value="P:gluconeogenesis"/>
    <property type="evidence" value="ECO:0007669"/>
    <property type="project" value="UniProtKB-KW"/>
</dbReference>
<gene>
    <name evidence="13" type="primary">106088121</name>
</gene>
<comment type="pathway">
    <text evidence="2">Carbohydrate biosynthesis; gluconeogenesis.</text>
</comment>
<dbReference type="PANTHER" id="PTHR12591">
    <property type="entry name" value="GLUCOSE-6-PHOSPHATASE"/>
    <property type="match status" value="1"/>
</dbReference>
<dbReference type="SUPFAM" id="SSF48317">
    <property type="entry name" value="Acid phosphatase/Vanadium-dependent haloperoxidase"/>
    <property type="match status" value="1"/>
</dbReference>
<comment type="subcellular location">
    <subcellularLocation>
        <location evidence="1">Endoplasmic reticulum membrane</location>
        <topology evidence="1">Multi-pass membrane protein</topology>
    </subcellularLocation>
</comment>
<accession>A0A1I8Q3Z1</accession>
<evidence type="ECO:0000256" key="3">
    <source>
        <dbReference type="ARBA" id="ARBA00009266"/>
    </source>
</evidence>
<dbReference type="STRING" id="35570.A0A1I8Q3Z1"/>
<evidence type="ECO:0000256" key="2">
    <source>
        <dbReference type="ARBA" id="ARBA00004742"/>
    </source>
</evidence>
<sequence length="346" mass="39713">MSAASVYPSYLTRLYELEIGLNRNVQKQMRNTEPLLQDVNTYLDPQMIMDAWLPLVGTLSHKLLVRMAVSVSLLNLLTSLIKWIAPEHRPIWWLKEYNSRYKFKGFNTGANTCDTSAGFPSSHSVTFTAFAFIFFHWLLLKLGRQCHMSKVEKCVLTHAMVSLPLILLWCGRLYFLTEFLHQCIGGSILAMAGIHFLNRNTAVLLKFSKLCAVMFVVAAGMLPLGIYFAMLHLDEDPHWSVRMAFKWCSEVTSMRHEAGPIYVLFRDYGYLLGVALSCPMLQSYKNGNNNNIYKRLPATLLLIFLNFTALQNTPKHMGRWVFLIYELVRNCVQSYTLLSIFPKICK</sequence>
<protein>
    <recommendedName>
        <fullName evidence="4">glucose-6-phosphatase</fullName>
        <ecNumber evidence="4">3.1.3.9</ecNumber>
    </recommendedName>
</protein>
<dbReference type="AlphaFoldDB" id="A0A1I8Q3Z1"/>
<keyword evidence="14" id="KW-1185">Reference proteome</keyword>
<feature type="transmembrane region" description="Helical" evidence="11">
    <location>
        <begin position="154"/>
        <end position="173"/>
    </location>
</feature>
<evidence type="ECO:0000313" key="13">
    <source>
        <dbReference type="EnsemblMetazoa" id="SCAU013655-PA"/>
    </source>
</evidence>
<evidence type="ECO:0000256" key="11">
    <source>
        <dbReference type="SAM" id="Phobius"/>
    </source>
</evidence>
<comment type="similarity">
    <text evidence="3">Belongs to the glucose-6-phosphatase family.</text>
</comment>
<keyword evidence="9 11" id="KW-1133">Transmembrane helix</keyword>
<dbReference type="InterPro" id="IPR036938">
    <property type="entry name" value="PAP2/HPO_sf"/>
</dbReference>
<keyword evidence="6 11" id="KW-0812">Transmembrane</keyword>
<feature type="transmembrane region" description="Helical" evidence="11">
    <location>
        <begin position="210"/>
        <end position="230"/>
    </location>
</feature>
<evidence type="ECO:0000256" key="10">
    <source>
        <dbReference type="ARBA" id="ARBA00023136"/>
    </source>
</evidence>
<reference evidence="13" key="1">
    <citation type="submission" date="2020-05" db="UniProtKB">
        <authorList>
            <consortium name="EnsemblMetazoa"/>
        </authorList>
    </citation>
    <scope>IDENTIFICATION</scope>
    <source>
        <strain evidence="13">USDA</strain>
    </source>
</reference>
<dbReference type="GO" id="GO:0051156">
    <property type="term" value="P:glucose 6-phosphate metabolic process"/>
    <property type="evidence" value="ECO:0007669"/>
    <property type="project" value="TreeGrafter"/>
</dbReference>
<feature type="transmembrane region" description="Helical" evidence="11">
    <location>
        <begin position="63"/>
        <end position="85"/>
    </location>
</feature>
<dbReference type="GO" id="GO:0005789">
    <property type="term" value="C:endoplasmic reticulum membrane"/>
    <property type="evidence" value="ECO:0007669"/>
    <property type="project" value="UniProtKB-SubCell"/>
</dbReference>
<organism evidence="13 14">
    <name type="scientific">Stomoxys calcitrans</name>
    <name type="common">Stable fly</name>
    <name type="synonym">Conops calcitrans</name>
    <dbReference type="NCBI Taxonomy" id="35570"/>
    <lineage>
        <taxon>Eukaryota</taxon>
        <taxon>Metazoa</taxon>
        <taxon>Ecdysozoa</taxon>
        <taxon>Arthropoda</taxon>
        <taxon>Hexapoda</taxon>
        <taxon>Insecta</taxon>
        <taxon>Pterygota</taxon>
        <taxon>Neoptera</taxon>
        <taxon>Endopterygota</taxon>
        <taxon>Diptera</taxon>
        <taxon>Brachycera</taxon>
        <taxon>Muscomorpha</taxon>
        <taxon>Muscoidea</taxon>
        <taxon>Muscidae</taxon>
        <taxon>Stomoxys</taxon>
    </lineage>
</organism>
<dbReference type="PANTHER" id="PTHR12591:SF0">
    <property type="entry name" value="FI19814P1"/>
    <property type="match status" value="1"/>
</dbReference>
<evidence type="ECO:0000256" key="4">
    <source>
        <dbReference type="ARBA" id="ARBA00012634"/>
    </source>
</evidence>
<dbReference type="OrthoDB" id="6416209at2759"/>
<feature type="transmembrane region" description="Helical" evidence="11">
    <location>
        <begin position="179"/>
        <end position="198"/>
    </location>
</feature>
<dbReference type="KEGG" id="scac:106088121"/>
<feature type="domain" description="Phosphatidic acid phosphatase type 2/haloperoxidase" evidence="12">
    <location>
        <begin position="64"/>
        <end position="197"/>
    </location>
</feature>
<evidence type="ECO:0000256" key="1">
    <source>
        <dbReference type="ARBA" id="ARBA00004477"/>
    </source>
</evidence>
<evidence type="ECO:0000256" key="8">
    <source>
        <dbReference type="ARBA" id="ARBA00022824"/>
    </source>
</evidence>
<evidence type="ECO:0000256" key="6">
    <source>
        <dbReference type="ARBA" id="ARBA00022692"/>
    </source>
</evidence>
<evidence type="ECO:0000256" key="9">
    <source>
        <dbReference type="ARBA" id="ARBA00022989"/>
    </source>
</evidence>
<dbReference type="EnsemblMetazoa" id="SCAU013655-RA">
    <property type="protein sequence ID" value="SCAU013655-PA"/>
    <property type="gene ID" value="SCAU013655"/>
</dbReference>
<evidence type="ECO:0000313" key="14">
    <source>
        <dbReference type="Proteomes" id="UP000095300"/>
    </source>
</evidence>
<dbReference type="EC" id="3.1.3.9" evidence="4"/>
<keyword evidence="10 11" id="KW-0472">Membrane</keyword>
<feature type="transmembrane region" description="Helical" evidence="11">
    <location>
        <begin position="124"/>
        <end position="142"/>
    </location>
</feature>
<evidence type="ECO:0000256" key="5">
    <source>
        <dbReference type="ARBA" id="ARBA00022432"/>
    </source>
</evidence>
<evidence type="ECO:0000259" key="12">
    <source>
        <dbReference type="Pfam" id="PF01569"/>
    </source>
</evidence>
<name>A0A1I8Q3Z1_STOCA</name>
<proteinExistence type="inferred from homology"/>
<dbReference type="Pfam" id="PF01569">
    <property type="entry name" value="PAP2"/>
    <property type="match status" value="1"/>
</dbReference>
<dbReference type="InterPro" id="IPR000326">
    <property type="entry name" value="PAP2/HPO"/>
</dbReference>
<dbReference type="VEuPathDB" id="VectorBase:SCAU013655"/>
<keyword evidence="5" id="KW-0312">Gluconeogenesis</keyword>
<keyword evidence="8" id="KW-0256">Endoplasmic reticulum</keyword>
<dbReference type="GO" id="GO:0004346">
    <property type="term" value="F:glucose-6-phosphatase activity"/>
    <property type="evidence" value="ECO:0007669"/>
    <property type="project" value="UniProtKB-EC"/>
</dbReference>
<evidence type="ECO:0000256" key="7">
    <source>
        <dbReference type="ARBA" id="ARBA00022801"/>
    </source>
</evidence>
<keyword evidence="7" id="KW-0378">Hydrolase</keyword>